<keyword evidence="1" id="KW-0472">Membrane</keyword>
<dbReference type="InterPro" id="IPR023393">
    <property type="entry name" value="START-like_dom_sf"/>
</dbReference>
<dbReference type="RefSeq" id="WP_029311636.1">
    <property type="nucleotide sequence ID" value="NZ_FTNE01000015.1"/>
</dbReference>
<protein>
    <recommendedName>
        <fullName evidence="4">Carbon monoxide dehydrogenase subunit G</fullName>
    </recommendedName>
</protein>
<dbReference type="Pfam" id="PF06240">
    <property type="entry name" value="COXG"/>
    <property type="match status" value="1"/>
</dbReference>
<dbReference type="InterPro" id="IPR010419">
    <property type="entry name" value="CO_DH_gsu"/>
</dbReference>
<dbReference type="OrthoDB" id="9787428at2"/>
<dbReference type="Proteomes" id="UP000186308">
    <property type="component" value="Unassembled WGS sequence"/>
</dbReference>
<evidence type="ECO:0008006" key="4">
    <source>
        <dbReference type="Google" id="ProtNLM"/>
    </source>
</evidence>
<evidence type="ECO:0000313" key="3">
    <source>
        <dbReference type="Proteomes" id="UP000186308"/>
    </source>
</evidence>
<keyword evidence="1" id="KW-1133">Transmembrane helix</keyword>
<evidence type="ECO:0000256" key="1">
    <source>
        <dbReference type="SAM" id="Phobius"/>
    </source>
</evidence>
<dbReference type="CDD" id="cd05018">
    <property type="entry name" value="CoxG"/>
    <property type="match status" value="1"/>
</dbReference>
<keyword evidence="1" id="KW-0812">Transmembrane</keyword>
<proteinExistence type="predicted"/>
<name>A0A8G2CLR7_ACIRU</name>
<keyword evidence="3" id="KW-1185">Reference proteome</keyword>
<reference evidence="2 3" key="1">
    <citation type="submission" date="2017-01" db="EMBL/GenBank/DDBJ databases">
        <authorList>
            <person name="Varghese N."/>
            <person name="Submissions S."/>
        </authorList>
    </citation>
    <scope>NUCLEOTIDE SEQUENCE [LARGE SCALE GENOMIC DNA]</scope>
    <source>
        <strain evidence="2 3">ATCC 35905</strain>
    </source>
</reference>
<sequence length="214" mass="22171">MDMSGERLIAAPRETVWQALNDPAVLKACIPGCETIDKLSDTEMTATVSAKIGPISSRFNGKVTLADLDPPNSYTISGEGQGGVAGFAKGGAKVQLSDAPGGTALHYQVNAQIGGKMAQLGARLIDSVAKSYAETFFTRFSELVAPAVAAPLPAAAPHHPAHEDTMADHDHAHAPAADGYDRSNPVIAGLPIGIWIPLIISIVVVAIVIAKFIG</sequence>
<dbReference type="SUPFAM" id="SSF55961">
    <property type="entry name" value="Bet v1-like"/>
    <property type="match status" value="1"/>
</dbReference>
<dbReference type="AlphaFoldDB" id="A0A8G2CLR7"/>
<gene>
    <name evidence="2" type="ORF">SAMN05421828_11516</name>
</gene>
<organism evidence="2 3">
    <name type="scientific">Acidiphilium rubrum</name>
    <dbReference type="NCBI Taxonomy" id="526"/>
    <lineage>
        <taxon>Bacteria</taxon>
        <taxon>Pseudomonadati</taxon>
        <taxon>Pseudomonadota</taxon>
        <taxon>Alphaproteobacteria</taxon>
        <taxon>Acetobacterales</taxon>
        <taxon>Acidocellaceae</taxon>
        <taxon>Acidiphilium</taxon>
    </lineage>
</organism>
<dbReference type="PANTHER" id="PTHR38588:SF1">
    <property type="entry name" value="BLL0334 PROTEIN"/>
    <property type="match status" value="1"/>
</dbReference>
<evidence type="ECO:0000313" key="2">
    <source>
        <dbReference type="EMBL" id="SIR08630.1"/>
    </source>
</evidence>
<dbReference type="PANTHER" id="PTHR38588">
    <property type="entry name" value="BLL0334 PROTEIN"/>
    <property type="match status" value="1"/>
</dbReference>
<dbReference type="Gene3D" id="3.30.530.20">
    <property type="match status" value="1"/>
</dbReference>
<accession>A0A8G2CLR7</accession>
<dbReference type="EMBL" id="FTNE01000015">
    <property type="protein sequence ID" value="SIR08630.1"/>
    <property type="molecule type" value="Genomic_DNA"/>
</dbReference>
<feature type="transmembrane region" description="Helical" evidence="1">
    <location>
        <begin position="192"/>
        <end position="213"/>
    </location>
</feature>
<comment type="caution">
    <text evidence="2">The sequence shown here is derived from an EMBL/GenBank/DDBJ whole genome shotgun (WGS) entry which is preliminary data.</text>
</comment>